<gene>
    <name evidence="1" type="ORF">OLEA9_A065159</name>
</gene>
<dbReference type="PANTHER" id="PTHR34574">
    <property type="entry name" value="CALCIUM-BINDING EF-HAND FAMILY PROTEIN-RELATED"/>
    <property type="match status" value="1"/>
</dbReference>
<evidence type="ECO:0000313" key="2">
    <source>
        <dbReference type="Proteomes" id="UP000594638"/>
    </source>
</evidence>
<dbReference type="Proteomes" id="UP000594638">
    <property type="component" value="Unassembled WGS sequence"/>
</dbReference>
<dbReference type="OrthoDB" id="186625at2759"/>
<sequence length="127" mass="14315">MSVKVLDGATIVKFVHDEEGFDESIQGRFLKLDTNNDCLLLYDEMLAELWSSGVFECHYGFDVKTDLDEFDNDLNGTVELKEFKEESKKMKLGIANGLGFLPVQMVLEEGSFLKNAVERELTKLVAA</sequence>
<dbReference type="EMBL" id="CACTIH010001913">
    <property type="protein sequence ID" value="CAA2968543.1"/>
    <property type="molecule type" value="Genomic_DNA"/>
</dbReference>
<dbReference type="AlphaFoldDB" id="A0A8S0QSB4"/>
<keyword evidence="2" id="KW-1185">Reference proteome</keyword>
<protein>
    <submittedName>
        <fullName evidence="1">Calcium-binding EF-hand</fullName>
    </submittedName>
</protein>
<organism evidence="1 2">
    <name type="scientific">Olea europaea subsp. europaea</name>
    <dbReference type="NCBI Taxonomy" id="158383"/>
    <lineage>
        <taxon>Eukaryota</taxon>
        <taxon>Viridiplantae</taxon>
        <taxon>Streptophyta</taxon>
        <taxon>Embryophyta</taxon>
        <taxon>Tracheophyta</taxon>
        <taxon>Spermatophyta</taxon>
        <taxon>Magnoliopsida</taxon>
        <taxon>eudicotyledons</taxon>
        <taxon>Gunneridae</taxon>
        <taxon>Pentapetalae</taxon>
        <taxon>asterids</taxon>
        <taxon>lamiids</taxon>
        <taxon>Lamiales</taxon>
        <taxon>Oleaceae</taxon>
        <taxon>Oleeae</taxon>
        <taxon>Olea</taxon>
    </lineage>
</organism>
<dbReference type="InterPro" id="IPR011992">
    <property type="entry name" value="EF-hand-dom_pair"/>
</dbReference>
<comment type="caution">
    <text evidence="1">The sequence shown here is derived from an EMBL/GenBank/DDBJ whole genome shotgun (WGS) entry which is preliminary data.</text>
</comment>
<reference evidence="1 2" key="1">
    <citation type="submission" date="2019-12" db="EMBL/GenBank/DDBJ databases">
        <authorList>
            <person name="Alioto T."/>
            <person name="Alioto T."/>
            <person name="Gomez Garrido J."/>
        </authorList>
    </citation>
    <scope>NUCLEOTIDE SEQUENCE [LARGE SCALE GENOMIC DNA]</scope>
</reference>
<accession>A0A8S0QSB4</accession>
<dbReference type="PANTHER" id="PTHR34574:SF10">
    <property type="entry name" value="OS09G0482800 PROTEIN"/>
    <property type="match status" value="1"/>
</dbReference>
<evidence type="ECO:0000313" key="1">
    <source>
        <dbReference type="EMBL" id="CAA2968543.1"/>
    </source>
</evidence>
<name>A0A8S0QSB4_OLEEU</name>
<dbReference type="SUPFAM" id="SSF47473">
    <property type="entry name" value="EF-hand"/>
    <property type="match status" value="1"/>
</dbReference>
<proteinExistence type="predicted"/>
<dbReference type="Gramene" id="OE9A065159T1">
    <property type="protein sequence ID" value="OE9A065159C1"/>
    <property type="gene ID" value="OE9A065159"/>
</dbReference>